<dbReference type="SUPFAM" id="SSF53474">
    <property type="entry name" value="alpha/beta-Hydrolases"/>
    <property type="match status" value="1"/>
</dbReference>
<evidence type="ECO:0000313" key="3">
    <source>
        <dbReference type="Proteomes" id="UP000829196"/>
    </source>
</evidence>
<dbReference type="Proteomes" id="UP000829196">
    <property type="component" value="Unassembled WGS sequence"/>
</dbReference>
<reference evidence="2" key="1">
    <citation type="journal article" date="2022" name="Front. Genet.">
        <title>Chromosome-Scale Assembly of the Dendrobium nobile Genome Provides Insights Into the Molecular Mechanism of the Biosynthesis of the Medicinal Active Ingredient of Dendrobium.</title>
        <authorList>
            <person name="Xu Q."/>
            <person name="Niu S.-C."/>
            <person name="Li K.-L."/>
            <person name="Zheng P.-J."/>
            <person name="Zhang X.-J."/>
            <person name="Jia Y."/>
            <person name="Liu Y."/>
            <person name="Niu Y.-X."/>
            <person name="Yu L.-H."/>
            <person name="Chen D.-F."/>
            <person name="Zhang G.-Q."/>
        </authorList>
    </citation>
    <scope>NUCLEOTIDE SEQUENCE</scope>
    <source>
        <tissue evidence="2">Leaf</tissue>
    </source>
</reference>
<dbReference type="OrthoDB" id="408631at2759"/>
<gene>
    <name evidence="2" type="ORF">KFK09_024441</name>
</gene>
<organism evidence="2 3">
    <name type="scientific">Dendrobium nobile</name>
    <name type="common">Orchid</name>
    <dbReference type="NCBI Taxonomy" id="94219"/>
    <lineage>
        <taxon>Eukaryota</taxon>
        <taxon>Viridiplantae</taxon>
        <taxon>Streptophyta</taxon>
        <taxon>Embryophyta</taxon>
        <taxon>Tracheophyta</taxon>
        <taxon>Spermatophyta</taxon>
        <taxon>Magnoliopsida</taxon>
        <taxon>Liliopsida</taxon>
        <taxon>Asparagales</taxon>
        <taxon>Orchidaceae</taxon>
        <taxon>Epidendroideae</taxon>
        <taxon>Malaxideae</taxon>
        <taxon>Dendrobiinae</taxon>
        <taxon>Dendrobium</taxon>
    </lineage>
</organism>
<dbReference type="EMBL" id="JAGYWB010000017">
    <property type="protein sequence ID" value="KAI0494309.1"/>
    <property type="molecule type" value="Genomic_DNA"/>
</dbReference>
<evidence type="ECO:0000259" key="1">
    <source>
        <dbReference type="Pfam" id="PF07859"/>
    </source>
</evidence>
<keyword evidence="3" id="KW-1185">Reference proteome</keyword>
<feature type="domain" description="Alpha/beta hydrolase fold-3" evidence="1">
    <location>
        <begin position="96"/>
        <end position="316"/>
    </location>
</feature>
<name>A0A8T3ADT0_DENNO</name>
<dbReference type="GO" id="GO:0016787">
    <property type="term" value="F:hydrolase activity"/>
    <property type="evidence" value="ECO:0007669"/>
    <property type="project" value="InterPro"/>
</dbReference>
<dbReference type="PANTHER" id="PTHR23024:SF24">
    <property type="entry name" value="ALPHA_BETA HYDROLASE FOLD-3 DOMAIN-CONTAINING PROTEIN"/>
    <property type="match status" value="1"/>
</dbReference>
<dbReference type="InterPro" id="IPR013094">
    <property type="entry name" value="AB_hydrolase_3"/>
</dbReference>
<dbReference type="Pfam" id="PF07859">
    <property type="entry name" value="Abhydrolase_3"/>
    <property type="match status" value="1"/>
</dbReference>
<proteinExistence type="predicted"/>
<dbReference type="InterPro" id="IPR050466">
    <property type="entry name" value="Carboxylest/Gibb_receptor"/>
</dbReference>
<dbReference type="InterPro" id="IPR029058">
    <property type="entry name" value="AB_hydrolase_fold"/>
</dbReference>
<sequence>MADGSRSPAAAKHRKPKLPLKVRLSVSLLSAITDAMCRSDGTINRRLISFLNLRAPPNPTPVRGVRTIDLTVDPSRKLWLRLFLPGDGRPQRLPLIVFFHGGGFAYLSPDTRAYDLACRRIAGKISAVVASVDYRLAPEHRYPAPYEDGIDVLRFVDSGGIDAVAGDLVDFSSCFLAGDSAGANIAHHVARRWAAAGGGWSKVNLSGIVLIQPYFGGEERTESEIRLNRAPLVSTKRTDWLWRAFLPPGADRDHEAANVFGPRATGELEKRFPPAMVVVGGHDPLQDRQRSYCEGLKARGREVMLLEFPEAFHAFYVFPGIADGDRMIEEMGSFVRSHV</sequence>
<comment type="caution">
    <text evidence="2">The sequence shown here is derived from an EMBL/GenBank/DDBJ whole genome shotgun (WGS) entry which is preliminary data.</text>
</comment>
<accession>A0A8T3ADT0</accession>
<dbReference type="SMR" id="A0A8T3ADT0"/>
<protein>
    <recommendedName>
        <fullName evidence="1">Alpha/beta hydrolase fold-3 domain-containing protein</fullName>
    </recommendedName>
</protein>
<dbReference type="AlphaFoldDB" id="A0A8T3ADT0"/>
<evidence type="ECO:0000313" key="2">
    <source>
        <dbReference type="EMBL" id="KAI0494309.1"/>
    </source>
</evidence>
<dbReference type="Gene3D" id="3.40.50.1820">
    <property type="entry name" value="alpha/beta hydrolase"/>
    <property type="match status" value="1"/>
</dbReference>
<dbReference type="PANTHER" id="PTHR23024">
    <property type="entry name" value="ARYLACETAMIDE DEACETYLASE"/>
    <property type="match status" value="1"/>
</dbReference>